<dbReference type="Pfam" id="PF13639">
    <property type="entry name" value="zf-RING_2"/>
    <property type="match status" value="1"/>
</dbReference>
<dbReference type="PROSITE" id="PS50089">
    <property type="entry name" value="ZF_RING_2"/>
    <property type="match status" value="1"/>
</dbReference>
<dbReference type="AlphaFoldDB" id="E9GWH9"/>
<proteinExistence type="predicted"/>
<dbReference type="HOGENOM" id="CLU_1027663_0_0_1"/>
<keyword evidence="1 3" id="KW-0863">Zinc-finger</keyword>
<dbReference type="InterPro" id="IPR001841">
    <property type="entry name" value="Znf_RING"/>
</dbReference>
<evidence type="ECO:0000256" key="1">
    <source>
        <dbReference type="ARBA" id="ARBA00022771"/>
    </source>
</evidence>
<dbReference type="Proteomes" id="UP000000305">
    <property type="component" value="Unassembled WGS sequence"/>
</dbReference>
<keyword evidence="2" id="KW-0862">Zinc</keyword>
<dbReference type="GO" id="GO:0016567">
    <property type="term" value="P:protein ubiquitination"/>
    <property type="evidence" value="ECO:0007669"/>
    <property type="project" value="InterPro"/>
</dbReference>
<dbReference type="SUPFAM" id="SSF57850">
    <property type="entry name" value="RING/U-box"/>
    <property type="match status" value="1"/>
</dbReference>
<evidence type="ECO:0000256" key="2">
    <source>
        <dbReference type="ARBA" id="ARBA00022833"/>
    </source>
</evidence>
<dbReference type="InParanoid" id="E9GWH9"/>
<name>E9GWH9_DAPPU</name>
<gene>
    <name evidence="5" type="ORF">DAPPUDRAFT_107251</name>
</gene>
<keyword evidence="1 3" id="KW-0479">Metal-binding</keyword>
<dbReference type="eggNOG" id="KOG0800">
    <property type="taxonomic scope" value="Eukaryota"/>
</dbReference>
<accession>E9GWH9</accession>
<dbReference type="InterPro" id="IPR042494">
    <property type="entry name" value="RNF103"/>
</dbReference>
<dbReference type="PANTHER" id="PTHR15302">
    <property type="entry name" value="E3 UBIQUITIN-PROTEIN LIGASE RNF103"/>
    <property type="match status" value="1"/>
</dbReference>
<evidence type="ECO:0000313" key="5">
    <source>
        <dbReference type="EMBL" id="EFX76105.1"/>
    </source>
</evidence>
<evidence type="ECO:0000256" key="3">
    <source>
        <dbReference type="PROSITE-ProRule" id="PRU00175"/>
    </source>
</evidence>
<organism evidence="5 6">
    <name type="scientific">Daphnia pulex</name>
    <name type="common">Water flea</name>
    <dbReference type="NCBI Taxonomy" id="6669"/>
    <lineage>
        <taxon>Eukaryota</taxon>
        <taxon>Metazoa</taxon>
        <taxon>Ecdysozoa</taxon>
        <taxon>Arthropoda</taxon>
        <taxon>Crustacea</taxon>
        <taxon>Branchiopoda</taxon>
        <taxon>Diplostraca</taxon>
        <taxon>Cladocera</taxon>
        <taxon>Anomopoda</taxon>
        <taxon>Daphniidae</taxon>
        <taxon>Daphnia</taxon>
    </lineage>
</organism>
<dbReference type="EMBL" id="GL732570">
    <property type="protein sequence ID" value="EFX76105.1"/>
    <property type="molecule type" value="Genomic_DNA"/>
</dbReference>
<reference evidence="5 6" key="1">
    <citation type="journal article" date="2011" name="Science">
        <title>The ecoresponsive genome of Daphnia pulex.</title>
        <authorList>
            <person name="Colbourne J.K."/>
            <person name="Pfrender M.E."/>
            <person name="Gilbert D."/>
            <person name="Thomas W.K."/>
            <person name="Tucker A."/>
            <person name="Oakley T.H."/>
            <person name="Tokishita S."/>
            <person name="Aerts A."/>
            <person name="Arnold G.J."/>
            <person name="Basu M.K."/>
            <person name="Bauer D.J."/>
            <person name="Caceres C.E."/>
            <person name="Carmel L."/>
            <person name="Casola C."/>
            <person name="Choi J.H."/>
            <person name="Detter J.C."/>
            <person name="Dong Q."/>
            <person name="Dusheyko S."/>
            <person name="Eads B.D."/>
            <person name="Frohlich T."/>
            <person name="Geiler-Samerotte K.A."/>
            <person name="Gerlach D."/>
            <person name="Hatcher P."/>
            <person name="Jogdeo S."/>
            <person name="Krijgsveld J."/>
            <person name="Kriventseva E.V."/>
            <person name="Kultz D."/>
            <person name="Laforsch C."/>
            <person name="Lindquist E."/>
            <person name="Lopez J."/>
            <person name="Manak J.R."/>
            <person name="Muller J."/>
            <person name="Pangilinan J."/>
            <person name="Patwardhan R.P."/>
            <person name="Pitluck S."/>
            <person name="Pritham E.J."/>
            <person name="Rechtsteiner A."/>
            <person name="Rho M."/>
            <person name="Rogozin I.B."/>
            <person name="Sakarya O."/>
            <person name="Salamov A."/>
            <person name="Schaack S."/>
            <person name="Shapiro H."/>
            <person name="Shiga Y."/>
            <person name="Skalitzky C."/>
            <person name="Smith Z."/>
            <person name="Souvorov A."/>
            <person name="Sung W."/>
            <person name="Tang Z."/>
            <person name="Tsuchiya D."/>
            <person name="Tu H."/>
            <person name="Vos H."/>
            <person name="Wang M."/>
            <person name="Wolf Y.I."/>
            <person name="Yamagata H."/>
            <person name="Yamada T."/>
            <person name="Ye Y."/>
            <person name="Shaw J.R."/>
            <person name="Andrews J."/>
            <person name="Crease T.J."/>
            <person name="Tang H."/>
            <person name="Lucas S.M."/>
            <person name="Robertson H.M."/>
            <person name="Bork P."/>
            <person name="Koonin E.V."/>
            <person name="Zdobnov E.M."/>
            <person name="Grigoriev I.V."/>
            <person name="Lynch M."/>
            <person name="Boore J.L."/>
        </authorList>
    </citation>
    <scope>NUCLEOTIDE SEQUENCE [LARGE SCALE GENOMIC DNA]</scope>
</reference>
<feature type="domain" description="RING-type" evidence="4">
    <location>
        <begin position="218"/>
        <end position="260"/>
    </location>
</feature>
<dbReference type="STRING" id="6669.E9GWH9"/>
<dbReference type="OrthoDB" id="21204at2759"/>
<dbReference type="GO" id="GO:0004842">
    <property type="term" value="F:ubiquitin-protein transferase activity"/>
    <property type="evidence" value="ECO:0007669"/>
    <property type="project" value="InterPro"/>
</dbReference>
<dbReference type="SMART" id="SM00184">
    <property type="entry name" value="RING"/>
    <property type="match status" value="1"/>
</dbReference>
<protein>
    <recommendedName>
        <fullName evidence="4">RING-type domain-containing protein</fullName>
    </recommendedName>
</protein>
<evidence type="ECO:0000313" key="6">
    <source>
        <dbReference type="Proteomes" id="UP000000305"/>
    </source>
</evidence>
<sequence length="271" mass="31119">MTIPSELEGCCSNLYDDVWLYSFISLSSSNKFRYFNLALRITTRITSNALILRSWETLASYTDQSSPIEYVDILPHSKFVQGYSYGLFFFYRGEWNTAASKQNCSHFEDNMTDNCQTSLKSTISDDSFLSCHQSDAENVDVLHVVGIVLFRLQPCPHSLLDLELDESVEQFLERLALPSLWLTPTVPTDYLKFLPVWRFEGGSAEEPPTMNWIPDADCAICLDKYRVAVDVCALACGHQFHRNCIMVWLQRDNHHCPTCRMPAYRKKSFST</sequence>
<dbReference type="PANTHER" id="PTHR15302:SF0">
    <property type="entry name" value="E3 UBIQUITIN-PROTEIN LIGASE RNF103"/>
    <property type="match status" value="1"/>
</dbReference>
<dbReference type="CDD" id="cd16473">
    <property type="entry name" value="RING-H2_RNF103"/>
    <property type="match status" value="1"/>
</dbReference>
<keyword evidence="6" id="KW-1185">Reference proteome</keyword>
<dbReference type="Gene3D" id="3.30.40.10">
    <property type="entry name" value="Zinc/RING finger domain, C3HC4 (zinc finger)"/>
    <property type="match status" value="1"/>
</dbReference>
<dbReference type="GO" id="GO:0008270">
    <property type="term" value="F:zinc ion binding"/>
    <property type="evidence" value="ECO:0007669"/>
    <property type="project" value="UniProtKB-KW"/>
</dbReference>
<dbReference type="InterPro" id="IPR013083">
    <property type="entry name" value="Znf_RING/FYVE/PHD"/>
</dbReference>
<evidence type="ECO:0000259" key="4">
    <source>
        <dbReference type="PROSITE" id="PS50089"/>
    </source>
</evidence>
<dbReference type="KEGG" id="dpx:DAPPUDRAFT_107251"/>